<evidence type="ECO:0000256" key="1">
    <source>
        <dbReference type="SAM" id="MobiDB-lite"/>
    </source>
</evidence>
<feature type="region of interest" description="Disordered" evidence="1">
    <location>
        <begin position="1"/>
        <end position="26"/>
    </location>
</feature>
<proteinExistence type="predicted"/>
<organism evidence="2">
    <name type="scientific">uncultured Thermomicrobiales bacterium</name>
    <dbReference type="NCBI Taxonomy" id="1645740"/>
    <lineage>
        <taxon>Bacteria</taxon>
        <taxon>Pseudomonadati</taxon>
        <taxon>Thermomicrobiota</taxon>
        <taxon>Thermomicrobia</taxon>
        <taxon>Thermomicrobiales</taxon>
        <taxon>environmental samples</taxon>
    </lineage>
</organism>
<protein>
    <submittedName>
        <fullName evidence="2">Uncharacterized protein</fullName>
    </submittedName>
</protein>
<gene>
    <name evidence="2" type="ORF">AVDCRST_MAG59-3835</name>
</gene>
<sequence>MMSPNRLAVSDDADDGFRSNGKDRPDPWFRILPFAIGVIHDGDSPFAHRFGGFDDGPALSLEQRRLAAGSVKAIC</sequence>
<reference evidence="2" key="1">
    <citation type="submission" date="2020-02" db="EMBL/GenBank/DDBJ databases">
        <authorList>
            <person name="Meier V. D."/>
        </authorList>
    </citation>
    <scope>NUCLEOTIDE SEQUENCE</scope>
    <source>
        <strain evidence="2">AVDCRST_MAG59</strain>
    </source>
</reference>
<evidence type="ECO:0000313" key="2">
    <source>
        <dbReference type="EMBL" id="CAA9573535.1"/>
    </source>
</evidence>
<dbReference type="EMBL" id="CADCWF010000276">
    <property type="protein sequence ID" value="CAA9573535.1"/>
    <property type="molecule type" value="Genomic_DNA"/>
</dbReference>
<accession>A0A6J4VA05</accession>
<dbReference type="AlphaFoldDB" id="A0A6J4VA05"/>
<feature type="compositionally biased region" description="Basic and acidic residues" evidence="1">
    <location>
        <begin position="15"/>
        <end position="26"/>
    </location>
</feature>
<name>A0A6J4VA05_9BACT</name>